<sequence>LTSSVNVSCGIRWLVMQQRQVQVVQQQVLLALEQGLLLGLLQVQGLPRVQGQQQVLLHLLKGQLILLVLELPLLVLLQLHVLPHLH</sequence>
<reference evidence="2" key="1">
    <citation type="submission" date="2022-11" db="UniProtKB">
        <authorList>
            <consortium name="WormBaseParasite"/>
        </authorList>
    </citation>
    <scope>IDENTIFICATION</scope>
</reference>
<dbReference type="AlphaFoldDB" id="A0A914NGG8"/>
<evidence type="ECO:0000313" key="1">
    <source>
        <dbReference type="Proteomes" id="UP000887563"/>
    </source>
</evidence>
<keyword evidence="1" id="KW-1185">Reference proteome</keyword>
<protein>
    <submittedName>
        <fullName evidence="2">Uncharacterized protein</fullName>
    </submittedName>
</protein>
<accession>A0A914NGG8</accession>
<name>A0A914NGG8_MELIC</name>
<evidence type="ECO:0000313" key="2">
    <source>
        <dbReference type="WBParaSite" id="Minc3s06228g39526"/>
    </source>
</evidence>
<dbReference type="Proteomes" id="UP000887563">
    <property type="component" value="Unplaced"/>
</dbReference>
<dbReference type="WBParaSite" id="Minc3s06228g39526">
    <property type="protein sequence ID" value="Minc3s06228g39526"/>
    <property type="gene ID" value="Minc3s06228g39526"/>
</dbReference>
<proteinExistence type="predicted"/>
<organism evidence="1 2">
    <name type="scientific">Meloidogyne incognita</name>
    <name type="common">Southern root-knot nematode worm</name>
    <name type="synonym">Oxyuris incognita</name>
    <dbReference type="NCBI Taxonomy" id="6306"/>
    <lineage>
        <taxon>Eukaryota</taxon>
        <taxon>Metazoa</taxon>
        <taxon>Ecdysozoa</taxon>
        <taxon>Nematoda</taxon>
        <taxon>Chromadorea</taxon>
        <taxon>Rhabditida</taxon>
        <taxon>Tylenchina</taxon>
        <taxon>Tylenchomorpha</taxon>
        <taxon>Tylenchoidea</taxon>
        <taxon>Meloidogynidae</taxon>
        <taxon>Meloidogyninae</taxon>
        <taxon>Meloidogyne</taxon>
        <taxon>Meloidogyne incognita group</taxon>
    </lineage>
</organism>